<accession>H5SPV7</accession>
<reference evidence="3" key="1">
    <citation type="journal article" date="2005" name="Environ. Microbiol.">
        <title>Genetic and functional properties of uncultivated thermophilic crenarchaeotes from a subsurface gold mine as revealed by analysis of genome fragments.</title>
        <authorList>
            <person name="Nunoura T."/>
            <person name="Hirayama H."/>
            <person name="Takami H."/>
            <person name="Oida H."/>
            <person name="Nishi S."/>
            <person name="Shimamura S."/>
            <person name="Suzuki Y."/>
            <person name="Inagaki F."/>
            <person name="Takai K."/>
            <person name="Nealson K.H."/>
            <person name="Horikoshi K."/>
        </authorList>
    </citation>
    <scope>NUCLEOTIDE SEQUENCE</scope>
</reference>
<reference evidence="3" key="2">
    <citation type="journal article" date="2012" name="PLoS ONE">
        <title>A Deeply Branching Thermophilic Bacterium with an Ancient Acetyl-CoA Pathway Dominates a Subsurface Ecosystem.</title>
        <authorList>
            <person name="Takami H."/>
            <person name="Noguchi H."/>
            <person name="Takaki Y."/>
            <person name="Uchiyama I."/>
            <person name="Toyoda A."/>
            <person name="Nishi S."/>
            <person name="Chee G.-J."/>
            <person name="Arai W."/>
            <person name="Nunoura T."/>
            <person name="Itoh T."/>
            <person name="Hattori M."/>
            <person name="Takai K."/>
        </authorList>
    </citation>
    <scope>NUCLEOTIDE SEQUENCE</scope>
</reference>
<dbReference type="PANTHER" id="PTHR11373:SF4">
    <property type="entry name" value="DEOXYNUCLEOSIDE TRIPHOSPHATE TRIPHOSPHOHYDROLASE SAMHD1"/>
    <property type="match status" value="1"/>
</dbReference>
<dbReference type="PANTHER" id="PTHR11373">
    <property type="entry name" value="DEOXYNUCLEOSIDE TRIPHOSPHATE TRIPHOSPHOHYDROLASE"/>
    <property type="match status" value="1"/>
</dbReference>
<dbReference type="GO" id="GO:0006203">
    <property type="term" value="P:dGTP catabolic process"/>
    <property type="evidence" value="ECO:0007669"/>
    <property type="project" value="TreeGrafter"/>
</dbReference>
<dbReference type="GO" id="GO:0008832">
    <property type="term" value="F:dGTPase activity"/>
    <property type="evidence" value="ECO:0007669"/>
    <property type="project" value="TreeGrafter"/>
</dbReference>
<dbReference type="SUPFAM" id="SSF109604">
    <property type="entry name" value="HD-domain/PDEase-like"/>
    <property type="match status" value="1"/>
</dbReference>
<sequence length="428" mass="49889">MDKVFRDPVHNLIGFDRERDALVLELIDTPQFQRLRHIRQLGVTSLVYPGATHTRFSHALGTAFLMKRVLEHFHELNPPPTLQRTLEEHRELLLAAALLHDLGHLPFSHLLEEFTHTPHEEWTVRIVSDPHSAVHAVLVQANPRYPHQIVQLFQRTFQPAFAVKLLSSQLDVDRMEYLVRDSLCTGVTYGYFDVNWLIHSLRLVEQRDDWELAIDLRKGLHAAEGYVLARYYMYQQVYHHKTARAADVMVRKILQRASELLRTGHDLPMTPALRRLLTGALTLEDHLHLDDTVIITALRAWYESDDPVLADLTRRFWHRRLFKTLEMPLEEFTAWSAQLRELVTGAGFDPEYYLILDRALDDPYTDRYLWSNRKEVGEHIFLVNDAGELIELSHASDVIAALRNKTFSQDRLCFPAELREPIMRLLGR</sequence>
<protein>
    <submittedName>
        <fullName evidence="3">HD superfamily phosphohydrolase</fullName>
    </submittedName>
</protein>
<dbReference type="InterPro" id="IPR045509">
    <property type="entry name" value="HD_assoc_2"/>
</dbReference>
<dbReference type="InterPro" id="IPR006674">
    <property type="entry name" value="HD_domain"/>
</dbReference>
<dbReference type="InterPro" id="IPR050135">
    <property type="entry name" value="dGTPase-like"/>
</dbReference>
<keyword evidence="3" id="KW-0378">Hydrolase</keyword>
<dbReference type="Pfam" id="PF19276">
    <property type="entry name" value="HD_assoc_2"/>
    <property type="match status" value="1"/>
</dbReference>
<dbReference type="AlphaFoldDB" id="H5SPV7"/>
<proteinExistence type="predicted"/>
<dbReference type="SMART" id="SM00471">
    <property type="entry name" value="HDc"/>
    <property type="match status" value="1"/>
</dbReference>
<name>H5SPV7_9BACT</name>
<dbReference type="EMBL" id="AP011700">
    <property type="protein sequence ID" value="BAL54815.1"/>
    <property type="molecule type" value="Genomic_DNA"/>
</dbReference>
<feature type="domain" description="HD/PDEase" evidence="1">
    <location>
        <begin position="51"/>
        <end position="187"/>
    </location>
</feature>
<dbReference type="Pfam" id="PF01966">
    <property type="entry name" value="HD"/>
    <property type="match status" value="1"/>
</dbReference>
<gene>
    <name evidence="2" type="ORF">HGMM_F20D08C36</name>
    <name evidence="3" type="ORF">HGMM_F54G04C34</name>
</gene>
<dbReference type="Gene3D" id="1.10.3210.10">
    <property type="entry name" value="Hypothetical protein af1432"/>
    <property type="match status" value="1"/>
</dbReference>
<organism evidence="3">
    <name type="scientific">uncultured Acetothermia bacterium</name>
    <dbReference type="NCBI Taxonomy" id="236499"/>
    <lineage>
        <taxon>Bacteria</taxon>
        <taxon>Candidatus Bipolaricaulota</taxon>
        <taxon>environmental samples</taxon>
    </lineage>
</organism>
<evidence type="ECO:0000313" key="3">
    <source>
        <dbReference type="EMBL" id="BAL58193.1"/>
    </source>
</evidence>
<dbReference type="EMBL" id="AP011795">
    <property type="protein sequence ID" value="BAL58193.1"/>
    <property type="molecule type" value="Genomic_DNA"/>
</dbReference>
<dbReference type="InterPro" id="IPR003607">
    <property type="entry name" value="HD/PDEase_dom"/>
</dbReference>
<evidence type="ECO:0000259" key="1">
    <source>
        <dbReference type="SMART" id="SM00471"/>
    </source>
</evidence>
<evidence type="ECO:0000313" key="2">
    <source>
        <dbReference type="EMBL" id="BAL54815.1"/>
    </source>
</evidence>